<keyword evidence="2" id="KW-1133">Transmembrane helix</keyword>
<proteinExistence type="predicted"/>
<dbReference type="EMBL" id="BSDT01000001">
    <property type="protein sequence ID" value="GLI42612.1"/>
    <property type="molecule type" value="Genomic_DNA"/>
</dbReference>
<dbReference type="RefSeq" id="WP_270114124.1">
    <property type="nucleotide sequence ID" value="NZ_BAAAOL010000006.1"/>
</dbReference>
<name>A0A9W6LG49_9ACTN</name>
<evidence type="ECO:0000256" key="2">
    <source>
        <dbReference type="SAM" id="Phobius"/>
    </source>
</evidence>
<accession>A0A9W6LG49</accession>
<dbReference type="AlphaFoldDB" id="A0A9W6LG49"/>
<protein>
    <submittedName>
        <fullName evidence="3">Uncharacterized protein</fullName>
    </submittedName>
</protein>
<feature type="compositionally biased region" description="Pro residues" evidence="1">
    <location>
        <begin position="29"/>
        <end position="41"/>
    </location>
</feature>
<feature type="transmembrane region" description="Helical" evidence="2">
    <location>
        <begin position="60"/>
        <end position="80"/>
    </location>
</feature>
<reference evidence="3" key="1">
    <citation type="submission" date="2022-12" db="EMBL/GenBank/DDBJ databases">
        <title>Reference genome sequencing for broad-spectrum identification of bacterial and archaeal isolates by mass spectrometry.</title>
        <authorList>
            <person name="Sekiguchi Y."/>
            <person name="Tourlousse D.M."/>
        </authorList>
    </citation>
    <scope>NUCLEOTIDE SEQUENCE</scope>
    <source>
        <strain evidence="3">LLR39Z86</strain>
    </source>
</reference>
<sequence length="284" mass="29771">MPSPEHQPGAADEPPAPEPTRPSMEARPEPTPPAAHLPFQPPMYAAAPLPPQPKRRSGRVLAIALVIALMIAGGVVGYLVTGDDDSGSAAEESASEEPSSAAELSDSPSPEAPLFSGEFLEVATLGASVPVANDRWQLDEGPVDFDYAKDASLYNIELAENWYAAFSAGRYAIPELPFSPETMGDTASTVARVWAESSASGGENGRASDPVLTEVTVDGRAGVLAESTASWDGSQFTADEYERIVILLVDVDGVNAFVAGAYMPQSADDEYDLLVDALLATTFA</sequence>
<keyword evidence="2" id="KW-0472">Membrane</keyword>
<evidence type="ECO:0000313" key="3">
    <source>
        <dbReference type="EMBL" id="GLI42612.1"/>
    </source>
</evidence>
<gene>
    <name evidence="3" type="ORF">GALLR39Z86_24620</name>
</gene>
<feature type="region of interest" description="Disordered" evidence="1">
    <location>
        <begin position="1"/>
        <end position="52"/>
    </location>
</feature>
<evidence type="ECO:0000256" key="1">
    <source>
        <dbReference type="SAM" id="MobiDB-lite"/>
    </source>
</evidence>
<keyword evidence="4" id="KW-1185">Reference proteome</keyword>
<evidence type="ECO:0000313" key="4">
    <source>
        <dbReference type="Proteomes" id="UP001144313"/>
    </source>
</evidence>
<dbReference type="Proteomes" id="UP001144313">
    <property type="component" value="Unassembled WGS sequence"/>
</dbReference>
<comment type="caution">
    <text evidence="3">The sequence shown here is derived from an EMBL/GenBank/DDBJ whole genome shotgun (WGS) entry which is preliminary data.</text>
</comment>
<feature type="region of interest" description="Disordered" evidence="1">
    <location>
        <begin position="84"/>
        <end position="113"/>
    </location>
</feature>
<feature type="compositionally biased region" description="Low complexity" evidence="1">
    <location>
        <begin position="87"/>
        <end position="113"/>
    </location>
</feature>
<organism evidence="3 4">
    <name type="scientific">Glycomyces algeriensis</name>
    <dbReference type="NCBI Taxonomy" id="256037"/>
    <lineage>
        <taxon>Bacteria</taxon>
        <taxon>Bacillati</taxon>
        <taxon>Actinomycetota</taxon>
        <taxon>Actinomycetes</taxon>
        <taxon>Glycomycetales</taxon>
        <taxon>Glycomycetaceae</taxon>
        <taxon>Glycomyces</taxon>
    </lineage>
</organism>
<keyword evidence="2" id="KW-0812">Transmembrane</keyword>